<organism evidence="4 5">
    <name type="scientific">Parabacteroides gordonii MS-1 = DSM 23371</name>
    <dbReference type="NCBI Taxonomy" id="1203610"/>
    <lineage>
        <taxon>Bacteria</taxon>
        <taxon>Pseudomonadati</taxon>
        <taxon>Bacteroidota</taxon>
        <taxon>Bacteroidia</taxon>
        <taxon>Bacteroidales</taxon>
        <taxon>Tannerellaceae</taxon>
        <taxon>Parabacteroides</taxon>
    </lineage>
</organism>
<dbReference type="Proteomes" id="UP000033035">
    <property type="component" value="Unassembled WGS sequence"/>
</dbReference>
<dbReference type="Gene3D" id="3.55.50.30">
    <property type="match status" value="1"/>
</dbReference>
<accession>A0A0F5JCG8</accession>
<keyword evidence="1" id="KW-0472">Membrane</keyword>
<proteinExistence type="predicted"/>
<sequence>MSRQLELLDKFYNNKATESEKRQLAGLVNDPDRWADDFDEIWDHSFGNIPESVDERIFEAINATVKPVKINVRRFFMRIATYAAIVGAVAVSSFYWNENRLLTKYKDMTVEVGQGQKSDISLPDGTRVHLNADSKLCYGEHFNGKQREVELIGEAYFEVAKDVQSPFIVKVGEIQVRALGTSFNVKAYPEDENITTYLSEGSVVVTSPNQSLNLSPGEVAVYSLNRIQMTKKKEDDDRLFTAWMNDEMVFNDEPILNIVKQLERNYNVKFEIKSDKLYDITFTGTLKNSSLQSTLYALQFTSSISYKKKEDVIELYSD</sequence>
<dbReference type="FunFam" id="2.60.120.1440:FF:000001">
    <property type="entry name" value="Putative anti-sigma factor"/>
    <property type="match status" value="1"/>
</dbReference>
<dbReference type="PANTHER" id="PTHR30273:SF2">
    <property type="entry name" value="PROTEIN FECR"/>
    <property type="match status" value="1"/>
</dbReference>
<keyword evidence="1" id="KW-0812">Transmembrane</keyword>
<keyword evidence="1" id="KW-1133">Transmembrane helix</keyword>
<feature type="transmembrane region" description="Helical" evidence="1">
    <location>
        <begin position="75"/>
        <end position="96"/>
    </location>
</feature>
<protein>
    <recommendedName>
        <fullName evidence="6">FecR protein domain-containing protein</fullName>
    </recommendedName>
</protein>
<dbReference type="STRING" id="1203610.HMPREF1536_02902"/>
<evidence type="ECO:0000259" key="2">
    <source>
        <dbReference type="Pfam" id="PF04773"/>
    </source>
</evidence>
<dbReference type="InterPro" id="IPR032508">
    <property type="entry name" value="FecR_C"/>
</dbReference>
<dbReference type="PANTHER" id="PTHR30273">
    <property type="entry name" value="PERIPLASMIC SIGNAL SENSOR AND SIGMA FACTOR ACTIVATOR FECR-RELATED"/>
    <property type="match status" value="1"/>
</dbReference>
<dbReference type="GO" id="GO:0016989">
    <property type="term" value="F:sigma factor antagonist activity"/>
    <property type="evidence" value="ECO:0007669"/>
    <property type="project" value="TreeGrafter"/>
</dbReference>
<keyword evidence="5" id="KW-1185">Reference proteome</keyword>
<dbReference type="HOGENOM" id="CLU_050192_2_3_10"/>
<dbReference type="Gene3D" id="2.60.120.1440">
    <property type="match status" value="1"/>
</dbReference>
<evidence type="ECO:0008006" key="6">
    <source>
        <dbReference type="Google" id="ProtNLM"/>
    </source>
</evidence>
<reference evidence="4 5" key="1">
    <citation type="submission" date="2013-04" db="EMBL/GenBank/DDBJ databases">
        <title>The Genome Sequence of Parabacteroides gordonii DSM 23371.</title>
        <authorList>
            <consortium name="The Broad Institute Genomics Platform"/>
            <person name="Earl A."/>
            <person name="Ward D."/>
            <person name="Feldgarden M."/>
            <person name="Gevers D."/>
            <person name="Martens E."/>
            <person name="Sakamoto M."/>
            <person name="Benno Y."/>
            <person name="Suzuki N."/>
            <person name="Matsunaga N."/>
            <person name="Koshihara K."/>
            <person name="Seki M."/>
            <person name="Komiya H."/>
            <person name="Walker B."/>
            <person name="Young S."/>
            <person name="Zeng Q."/>
            <person name="Gargeya S."/>
            <person name="Fitzgerald M."/>
            <person name="Haas B."/>
            <person name="Abouelleil A."/>
            <person name="Allen A.W."/>
            <person name="Alvarado L."/>
            <person name="Arachchi H.M."/>
            <person name="Berlin A.M."/>
            <person name="Chapman S.B."/>
            <person name="Gainer-Dewar J."/>
            <person name="Goldberg J."/>
            <person name="Griggs A."/>
            <person name="Gujja S."/>
            <person name="Hansen M."/>
            <person name="Howarth C."/>
            <person name="Imamovic A."/>
            <person name="Ireland A."/>
            <person name="Larimer J."/>
            <person name="McCowan C."/>
            <person name="Murphy C."/>
            <person name="Pearson M."/>
            <person name="Poon T.W."/>
            <person name="Priest M."/>
            <person name="Roberts A."/>
            <person name="Saif S."/>
            <person name="Shea T."/>
            <person name="Sisk P."/>
            <person name="Sykes S."/>
            <person name="Wortman J."/>
            <person name="Nusbaum C."/>
            <person name="Birren B."/>
        </authorList>
    </citation>
    <scope>NUCLEOTIDE SEQUENCE [LARGE SCALE GENOMIC DNA]</scope>
    <source>
        <strain evidence="4 5">MS-1</strain>
    </source>
</reference>
<dbReference type="Pfam" id="PF04773">
    <property type="entry name" value="FecR"/>
    <property type="match status" value="1"/>
</dbReference>
<evidence type="ECO:0000256" key="1">
    <source>
        <dbReference type="SAM" id="Phobius"/>
    </source>
</evidence>
<dbReference type="RefSeq" id="WP_028729575.1">
    <property type="nucleotide sequence ID" value="NZ_KE386764.1"/>
</dbReference>
<comment type="caution">
    <text evidence="4">The sequence shown here is derived from an EMBL/GenBank/DDBJ whole genome shotgun (WGS) entry which is preliminary data.</text>
</comment>
<dbReference type="AlphaFoldDB" id="A0A0F5JCG8"/>
<feature type="domain" description="Protein FecR C-terminal" evidence="3">
    <location>
        <begin position="248"/>
        <end position="313"/>
    </location>
</feature>
<dbReference type="InterPro" id="IPR006860">
    <property type="entry name" value="FecR"/>
</dbReference>
<dbReference type="PATRIC" id="fig|1203610.3.peg.2970"/>
<dbReference type="Pfam" id="PF16344">
    <property type="entry name" value="FecR_C"/>
    <property type="match status" value="1"/>
</dbReference>
<dbReference type="InterPro" id="IPR012373">
    <property type="entry name" value="Ferrdict_sens_TM"/>
</dbReference>
<gene>
    <name evidence="4" type="ORF">HMPREF1536_02902</name>
</gene>
<feature type="domain" description="FecR protein" evidence="2">
    <location>
        <begin position="109"/>
        <end position="203"/>
    </location>
</feature>
<name>A0A0F5JCG8_9BACT</name>
<evidence type="ECO:0000313" key="5">
    <source>
        <dbReference type="Proteomes" id="UP000033035"/>
    </source>
</evidence>
<evidence type="ECO:0000313" key="4">
    <source>
        <dbReference type="EMBL" id="KKB55433.1"/>
    </source>
</evidence>
<evidence type="ECO:0000259" key="3">
    <source>
        <dbReference type="Pfam" id="PF16344"/>
    </source>
</evidence>
<dbReference type="EMBL" id="AQHW01000015">
    <property type="protein sequence ID" value="KKB55433.1"/>
    <property type="molecule type" value="Genomic_DNA"/>
</dbReference>